<reference evidence="1 2" key="1">
    <citation type="submission" date="2016-08" db="EMBL/GenBank/DDBJ databases">
        <title>Genomes of anaerobic fungi encode conserved fungal cellulosomes for biomass hydrolysis.</title>
        <authorList>
            <consortium name="DOE Joint Genome Institute"/>
            <person name="Haitjema C.H."/>
            <person name="Gilmore S.P."/>
            <person name="Henske J.K."/>
            <person name="Solomon K.V."/>
            <person name="De Groot R."/>
            <person name="Kuo A."/>
            <person name="Mondo S.J."/>
            <person name="Salamov A.A."/>
            <person name="Labutti K."/>
            <person name="Zhao Z."/>
            <person name="Chiniquy J."/>
            <person name="Barry K."/>
            <person name="Brewer H.M."/>
            <person name="Purvine S.O."/>
            <person name="Wright A.T."/>
            <person name="Boxma B."/>
            <person name="Van Alen T."/>
            <person name="Hackstein J.H."/>
            <person name="Baker S.E."/>
            <person name="Grigoriev I.V."/>
            <person name="O'Malley M.A."/>
        </authorList>
    </citation>
    <scope>NUCLEOTIDE SEQUENCE [LARGE SCALE GENOMIC DNA]</scope>
    <source>
        <strain evidence="2">finn</strain>
    </source>
</reference>
<dbReference type="EMBL" id="MCFH01000047">
    <property type="protein sequence ID" value="ORX44177.1"/>
    <property type="molecule type" value="Genomic_DNA"/>
</dbReference>
<accession>A0A1Y1V0S3</accession>
<comment type="caution">
    <text evidence="1">The sequence shown here is derived from an EMBL/GenBank/DDBJ whole genome shotgun (WGS) entry which is preliminary data.</text>
</comment>
<name>A0A1Y1V0S3_9FUNG</name>
<reference evidence="1 2" key="2">
    <citation type="submission" date="2016-08" db="EMBL/GenBank/DDBJ databases">
        <title>Pervasive Adenine N6-methylation of Active Genes in Fungi.</title>
        <authorList>
            <consortium name="DOE Joint Genome Institute"/>
            <person name="Mondo S.J."/>
            <person name="Dannebaum R.O."/>
            <person name="Kuo R.C."/>
            <person name="Labutti K."/>
            <person name="Haridas S."/>
            <person name="Kuo A."/>
            <person name="Salamov A."/>
            <person name="Ahrendt S.R."/>
            <person name="Lipzen A."/>
            <person name="Sullivan W."/>
            <person name="Andreopoulos W.B."/>
            <person name="Clum A."/>
            <person name="Lindquist E."/>
            <person name="Daum C."/>
            <person name="Ramamoorthy G.K."/>
            <person name="Gryganskyi A."/>
            <person name="Culley D."/>
            <person name="Magnuson J.K."/>
            <person name="James T.Y."/>
            <person name="O'Malley M.A."/>
            <person name="Stajich J.E."/>
            <person name="Spatafora J.W."/>
            <person name="Visel A."/>
            <person name="Grigoriev I.V."/>
        </authorList>
    </citation>
    <scope>NUCLEOTIDE SEQUENCE [LARGE SCALE GENOMIC DNA]</scope>
    <source>
        <strain evidence="2">finn</strain>
    </source>
</reference>
<dbReference type="OrthoDB" id="10566472at2759"/>
<proteinExistence type="predicted"/>
<sequence length="233" mass="26323">MMIREFNSVCSTSSFSSLSINTEEDEKANQDFRSSRPQILPIGQSLKTLHLPPSIDSIDNLPSGLWNWIHSQDFISQESASDLTTFQGSGTKVIFNSEKVVNGKVIKNKQIILDNNENASLFEVVGKNVKSRNNNYKCPLPRPLTPKRKSNLDSFQSLRGSDATVYRSTLGSNSSSLLLSNSLLSVATKSDEPKFTSSLYLQGMILHLHIKNKINNKEKKKEYYILLYYYYIL</sequence>
<dbReference type="Proteomes" id="UP000193719">
    <property type="component" value="Unassembled WGS sequence"/>
</dbReference>
<protein>
    <submittedName>
        <fullName evidence="1">Uncharacterized protein</fullName>
    </submittedName>
</protein>
<dbReference type="STRING" id="1754191.A0A1Y1V0S3"/>
<dbReference type="AlphaFoldDB" id="A0A1Y1V0S3"/>
<keyword evidence="2" id="KW-1185">Reference proteome</keyword>
<evidence type="ECO:0000313" key="2">
    <source>
        <dbReference type="Proteomes" id="UP000193719"/>
    </source>
</evidence>
<gene>
    <name evidence="1" type="ORF">BCR36DRAFT_373474</name>
</gene>
<organism evidence="1 2">
    <name type="scientific">Piromyces finnis</name>
    <dbReference type="NCBI Taxonomy" id="1754191"/>
    <lineage>
        <taxon>Eukaryota</taxon>
        <taxon>Fungi</taxon>
        <taxon>Fungi incertae sedis</taxon>
        <taxon>Chytridiomycota</taxon>
        <taxon>Chytridiomycota incertae sedis</taxon>
        <taxon>Neocallimastigomycetes</taxon>
        <taxon>Neocallimastigales</taxon>
        <taxon>Neocallimastigaceae</taxon>
        <taxon>Piromyces</taxon>
    </lineage>
</organism>
<evidence type="ECO:0000313" key="1">
    <source>
        <dbReference type="EMBL" id="ORX44177.1"/>
    </source>
</evidence>